<protein>
    <submittedName>
        <fullName evidence="3 4">Uncharacterized protein LOC117350578</fullName>
    </submittedName>
</protein>
<evidence type="ECO:0000313" key="2">
    <source>
        <dbReference type="Proteomes" id="UP000515159"/>
    </source>
</evidence>
<proteinExistence type="predicted"/>
<evidence type="ECO:0000313" key="4">
    <source>
        <dbReference type="RefSeq" id="XP_033780810.1"/>
    </source>
</evidence>
<feature type="compositionally biased region" description="Low complexity" evidence="1">
    <location>
        <begin position="150"/>
        <end position="172"/>
    </location>
</feature>
<sequence length="366" mass="40544">MNQNPITYAIRRRDIGTIDVILQTISNKVTDICLNTKAGTSAPHQRTQTLLQAVIVLHFMPKRKCTQKRKHLSLSPPKLSSYDFSTSEPLLSNPLEQMEPNFTSKELTPPQPHPVFTELWRQFLEIKYEMQSPDTMQEDQCVQKPAKTITKQSTSPSTESPPQSSSDQTTTPNAVSEQTTPPDGVSEQSLPLPDNQEPPEDTTYSIFLQKIDNCLSLSTSDKPDPRNKYLKALKLMSAYVPSPRRLAILHLAQNLSMQQFAIAKTLLCLLGHMAASIHTVPHEGSTCAPSNGAQIEIEPISEPTDRCSPSHKKHSSCSPVVASTHQSHARESISCTKTTDNDHDGCIAHGLGAPYFTHQYTRPLVS</sequence>
<gene>
    <name evidence="3 4 5" type="primary">LOC117350578</name>
</gene>
<dbReference type="RefSeq" id="XP_033780811.1">
    <property type="nucleotide sequence ID" value="XM_033924920.1"/>
</dbReference>
<evidence type="ECO:0000313" key="5">
    <source>
        <dbReference type="RefSeq" id="XP_033780811.1"/>
    </source>
</evidence>
<organism evidence="2 5">
    <name type="scientific">Geotrypetes seraphini</name>
    <name type="common">Gaboon caecilian</name>
    <name type="synonym">Caecilia seraphini</name>
    <dbReference type="NCBI Taxonomy" id="260995"/>
    <lineage>
        <taxon>Eukaryota</taxon>
        <taxon>Metazoa</taxon>
        <taxon>Chordata</taxon>
        <taxon>Craniata</taxon>
        <taxon>Vertebrata</taxon>
        <taxon>Euteleostomi</taxon>
        <taxon>Amphibia</taxon>
        <taxon>Gymnophiona</taxon>
        <taxon>Geotrypetes</taxon>
    </lineage>
</organism>
<dbReference type="RefSeq" id="XP_033780810.1">
    <property type="nucleotide sequence ID" value="XM_033924919.1"/>
</dbReference>
<name>A0A6P8Q0I3_GEOSA</name>
<feature type="region of interest" description="Disordered" evidence="1">
    <location>
        <begin position="134"/>
        <end position="201"/>
    </location>
</feature>
<dbReference type="Proteomes" id="UP000515159">
    <property type="component" value="Chromosome 16"/>
</dbReference>
<dbReference type="AlphaFoldDB" id="A0A6P8Q0I3"/>
<feature type="compositionally biased region" description="Polar residues" evidence="1">
    <location>
        <begin position="173"/>
        <end position="189"/>
    </location>
</feature>
<accession>A0A6P8Q0I3</accession>
<dbReference type="RefSeq" id="XP_033780809.1">
    <property type="nucleotide sequence ID" value="XM_033924918.1"/>
</dbReference>
<reference evidence="3 4" key="1">
    <citation type="submission" date="2025-04" db="UniProtKB">
        <authorList>
            <consortium name="RefSeq"/>
        </authorList>
    </citation>
    <scope>IDENTIFICATION</scope>
</reference>
<dbReference type="KEGG" id="gsh:117350578"/>
<evidence type="ECO:0000313" key="3">
    <source>
        <dbReference type="RefSeq" id="XP_033780809.1"/>
    </source>
</evidence>
<keyword evidence="2" id="KW-1185">Reference proteome</keyword>
<evidence type="ECO:0000256" key="1">
    <source>
        <dbReference type="SAM" id="MobiDB-lite"/>
    </source>
</evidence>
<dbReference type="GeneID" id="117350578"/>